<proteinExistence type="predicted"/>
<sequence>MLHACFRDVHFDTKSAQSSSSRQSLAESKEEPIQYASQLATGMHQYAPKYMLTGSHLLYDFDAEKVQHVLNLLTAPRMRLTVVSKTFEGTTESVEKWYHTPYSEAPIASSLLENRASPPLNRALQLPHRNEFVCHDFRIVTPPSTVSGIPVTSPLLLQEDETCRLWYKPDVDFRKPNLLPHFRLYSPTLSTTPYHAVLTSLFVRYVKDTLTEMTYEAELAGMEYELGLHARAL</sequence>
<dbReference type="EMBL" id="CM047587">
    <property type="protein sequence ID" value="KAI9906583.1"/>
    <property type="molecule type" value="Genomic_DNA"/>
</dbReference>
<evidence type="ECO:0000313" key="1">
    <source>
        <dbReference type="EMBL" id="KAI9906583.1"/>
    </source>
</evidence>
<accession>A0ACC0VL44</accession>
<name>A0ACC0VL44_9STRA</name>
<organism evidence="1 2">
    <name type="scientific">Peronosclerospora sorghi</name>
    <dbReference type="NCBI Taxonomy" id="230839"/>
    <lineage>
        <taxon>Eukaryota</taxon>
        <taxon>Sar</taxon>
        <taxon>Stramenopiles</taxon>
        <taxon>Oomycota</taxon>
        <taxon>Peronosporomycetes</taxon>
        <taxon>Peronosporales</taxon>
        <taxon>Peronosporaceae</taxon>
        <taxon>Peronosclerospora</taxon>
    </lineage>
</organism>
<reference evidence="1 2" key="1">
    <citation type="journal article" date="2022" name="bioRxiv">
        <title>The genome of the oomycete Peronosclerospora sorghi, a cosmopolitan pathogen of maize and sorghum, is inflated with dispersed pseudogenes.</title>
        <authorList>
            <person name="Fletcher K."/>
            <person name="Martin F."/>
            <person name="Isakeit T."/>
            <person name="Cavanaugh K."/>
            <person name="Magill C."/>
            <person name="Michelmore R."/>
        </authorList>
    </citation>
    <scope>NUCLEOTIDE SEQUENCE [LARGE SCALE GENOMIC DNA]</scope>
    <source>
        <strain evidence="1">P6</strain>
    </source>
</reference>
<evidence type="ECO:0000313" key="2">
    <source>
        <dbReference type="Proteomes" id="UP001163321"/>
    </source>
</evidence>
<dbReference type="Proteomes" id="UP001163321">
    <property type="component" value="Chromosome 8"/>
</dbReference>
<protein>
    <submittedName>
        <fullName evidence="1">Uncharacterized protein</fullName>
    </submittedName>
</protein>
<keyword evidence="2" id="KW-1185">Reference proteome</keyword>
<gene>
    <name evidence="1" type="ORF">PsorP6_002907</name>
</gene>
<comment type="caution">
    <text evidence="1">The sequence shown here is derived from an EMBL/GenBank/DDBJ whole genome shotgun (WGS) entry which is preliminary data.</text>
</comment>